<evidence type="ECO:0000313" key="2">
    <source>
        <dbReference type="EMBL" id="GGP23155.1"/>
    </source>
</evidence>
<dbReference type="Pfam" id="PF05229">
    <property type="entry name" value="SCPU"/>
    <property type="match status" value="2"/>
</dbReference>
<sequence length="262" mass="27498">MVSILGTNVVTVTIQSSANQSGTQARMRNGTDYIPYVICKDSGCSSVYNIGSSITWNSTTLLGLLGLFNNSDGSLPLYIRTLTGARVAANNYTDTLTLNWTWQLCDLGVAGACLVVSGSGTSTVAVSLGVANDCVLTTPDVQFGSAPLVSGFADINQSVQVVCTKSASYTVGMSNGSNYSGTVRQMKSTAGGLLQYDIYKPDGTRWGPTGTDRRSSSAADLNPGIYDAVTTQSYNYRASIIKTQTTPATGSYTDLVTLDIGF</sequence>
<dbReference type="PANTHER" id="PTHR37089">
    <property type="entry name" value="PROTEIN U-RELATED"/>
    <property type="match status" value="1"/>
</dbReference>
<comment type="caution">
    <text evidence="2">The sequence shown here is derived from an EMBL/GenBank/DDBJ whole genome shotgun (WGS) entry which is preliminary data.</text>
</comment>
<feature type="domain" description="Spore coat protein U/FanG" evidence="1">
    <location>
        <begin position="9"/>
        <end position="98"/>
    </location>
</feature>
<dbReference type="EMBL" id="BMLX01000004">
    <property type="protein sequence ID" value="GGP23155.1"/>
    <property type="molecule type" value="Genomic_DNA"/>
</dbReference>
<protein>
    <recommendedName>
        <fullName evidence="1">Spore coat protein U/FanG domain-containing protein</fullName>
    </recommendedName>
</protein>
<dbReference type="InterPro" id="IPR053167">
    <property type="entry name" value="Spore_coat_component"/>
</dbReference>
<evidence type="ECO:0000259" key="1">
    <source>
        <dbReference type="Pfam" id="PF05229"/>
    </source>
</evidence>
<accession>A0ABQ2PD30</accession>
<gene>
    <name evidence="2" type="ORF">GCM10010970_31550</name>
</gene>
<proteinExistence type="predicted"/>
<feature type="domain" description="Spore coat protein U/FanG" evidence="1">
    <location>
        <begin position="121"/>
        <end position="258"/>
    </location>
</feature>
<dbReference type="Proteomes" id="UP000637267">
    <property type="component" value="Unassembled WGS sequence"/>
</dbReference>
<keyword evidence="3" id="KW-1185">Reference proteome</keyword>
<organism evidence="2 3">
    <name type="scientific">Silvimonas iriomotensis</name>
    <dbReference type="NCBI Taxonomy" id="449662"/>
    <lineage>
        <taxon>Bacteria</taxon>
        <taxon>Pseudomonadati</taxon>
        <taxon>Pseudomonadota</taxon>
        <taxon>Betaproteobacteria</taxon>
        <taxon>Neisseriales</taxon>
        <taxon>Chitinibacteraceae</taxon>
        <taxon>Silvimonas</taxon>
    </lineage>
</organism>
<dbReference type="PANTHER" id="PTHR37089:SF1">
    <property type="entry name" value="MEMBRANE PROTEIN"/>
    <property type="match status" value="1"/>
</dbReference>
<name>A0ABQ2PD30_9NEIS</name>
<dbReference type="InterPro" id="IPR007893">
    <property type="entry name" value="Spore_coat_U/FanG"/>
</dbReference>
<evidence type="ECO:0000313" key="3">
    <source>
        <dbReference type="Proteomes" id="UP000637267"/>
    </source>
</evidence>
<reference evidence="3" key="1">
    <citation type="journal article" date="2019" name="Int. J. Syst. Evol. Microbiol.">
        <title>The Global Catalogue of Microorganisms (GCM) 10K type strain sequencing project: providing services to taxonomists for standard genome sequencing and annotation.</title>
        <authorList>
            <consortium name="The Broad Institute Genomics Platform"/>
            <consortium name="The Broad Institute Genome Sequencing Center for Infectious Disease"/>
            <person name="Wu L."/>
            <person name="Ma J."/>
        </authorList>
    </citation>
    <scope>NUCLEOTIDE SEQUENCE [LARGE SCALE GENOMIC DNA]</scope>
    <source>
        <strain evidence="3">CGMCC 1.8859</strain>
    </source>
</reference>
<dbReference type="SMART" id="SM00972">
    <property type="entry name" value="SCPU"/>
    <property type="match status" value="2"/>
</dbReference>